<comment type="caution">
    <text evidence="2">The sequence shown here is derived from an EMBL/GenBank/DDBJ whole genome shotgun (WGS) entry which is preliminary data.</text>
</comment>
<dbReference type="OrthoDB" id="1688863at2759"/>
<protein>
    <submittedName>
        <fullName evidence="2">Uncharacterized protein</fullName>
    </submittedName>
</protein>
<keyword evidence="3" id="KW-1185">Reference proteome</keyword>
<feature type="compositionally biased region" description="Basic and acidic residues" evidence="1">
    <location>
        <begin position="1"/>
        <end position="15"/>
    </location>
</feature>
<accession>A0A9D5CIX4</accession>
<evidence type="ECO:0000313" key="3">
    <source>
        <dbReference type="Proteomes" id="UP001085076"/>
    </source>
</evidence>
<dbReference type="AlphaFoldDB" id="A0A9D5CIX4"/>
<reference evidence="2" key="2">
    <citation type="journal article" date="2022" name="Hortic Res">
        <title>The genome of Dioscorea zingiberensis sheds light on the biosynthesis, origin and evolution of the medicinally important diosgenin saponins.</title>
        <authorList>
            <person name="Li Y."/>
            <person name="Tan C."/>
            <person name="Li Z."/>
            <person name="Guo J."/>
            <person name="Li S."/>
            <person name="Chen X."/>
            <person name="Wang C."/>
            <person name="Dai X."/>
            <person name="Yang H."/>
            <person name="Song W."/>
            <person name="Hou L."/>
            <person name="Xu J."/>
            <person name="Tong Z."/>
            <person name="Xu A."/>
            <person name="Yuan X."/>
            <person name="Wang W."/>
            <person name="Yang Q."/>
            <person name="Chen L."/>
            <person name="Sun Z."/>
            <person name="Wang K."/>
            <person name="Pan B."/>
            <person name="Chen J."/>
            <person name="Bao Y."/>
            <person name="Liu F."/>
            <person name="Qi X."/>
            <person name="Gang D.R."/>
            <person name="Wen J."/>
            <person name="Li J."/>
        </authorList>
    </citation>
    <scope>NUCLEOTIDE SEQUENCE</scope>
    <source>
        <strain evidence="2">Dzin_1.0</strain>
    </source>
</reference>
<feature type="region of interest" description="Disordered" evidence="1">
    <location>
        <begin position="1"/>
        <end position="77"/>
    </location>
</feature>
<proteinExistence type="predicted"/>
<name>A0A9D5CIX4_9LILI</name>
<evidence type="ECO:0000256" key="1">
    <source>
        <dbReference type="SAM" id="MobiDB-lite"/>
    </source>
</evidence>
<sequence length="229" mass="24801">MASAADELHGDRAAFESDASDETDSEDSSFNPLPPPLATDDGDAAAEPPNPNPNAGAGAGSDPQIGDMDTSSPERKRRHISELALGQLSTVNGIVANFQHGRGYVLSFSYYKQTIFFPPNMQRDTNTPSKIMGNCFIGEEKEEIKTPSYPSPLKLHEAMSISKALKPILEAGSETGVLRIKMIVKKQELKDMIKVGVISIADGVDFSYQDRCIDWKPSLESIPEGNDLS</sequence>
<reference evidence="2" key="1">
    <citation type="submission" date="2021-03" db="EMBL/GenBank/DDBJ databases">
        <authorList>
            <person name="Li Z."/>
            <person name="Yang C."/>
        </authorList>
    </citation>
    <scope>NUCLEOTIDE SEQUENCE</scope>
    <source>
        <strain evidence="2">Dzin_1.0</strain>
        <tissue evidence="2">Leaf</tissue>
    </source>
</reference>
<dbReference type="EMBL" id="JAGGNH010000005">
    <property type="protein sequence ID" value="KAJ0973407.1"/>
    <property type="molecule type" value="Genomic_DNA"/>
</dbReference>
<dbReference type="Proteomes" id="UP001085076">
    <property type="component" value="Miscellaneous, Linkage group lg05"/>
</dbReference>
<evidence type="ECO:0000313" key="2">
    <source>
        <dbReference type="EMBL" id="KAJ0973407.1"/>
    </source>
</evidence>
<gene>
    <name evidence="2" type="ORF">J5N97_021366</name>
</gene>
<organism evidence="2 3">
    <name type="scientific">Dioscorea zingiberensis</name>
    <dbReference type="NCBI Taxonomy" id="325984"/>
    <lineage>
        <taxon>Eukaryota</taxon>
        <taxon>Viridiplantae</taxon>
        <taxon>Streptophyta</taxon>
        <taxon>Embryophyta</taxon>
        <taxon>Tracheophyta</taxon>
        <taxon>Spermatophyta</taxon>
        <taxon>Magnoliopsida</taxon>
        <taxon>Liliopsida</taxon>
        <taxon>Dioscoreales</taxon>
        <taxon>Dioscoreaceae</taxon>
        <taxon>Dioscorea</taxon>
    </lineage>
</organism>
<feature type="compositionally biased region" description="Acidic residues" evidence="1">
    <location>
        <begin position="18"/>
        <end position="27"/>
    </location>
</feature>